<dbReference type="InterPro" id="IPR042109">
    <property type="entry name" value="Adenylosuccinate_synth_dom1"/>
</dbReference>
<dbReference type="Gene3D" id="3.90.170.10">
    <property type="entry name" value="Adenylosuccinate Synthetase, subunit A, domain 3"/>
    <property type="match status" value="1"/>
</dbReference>
<evidence type="ECO:0000256" key="4">
    <source>
        <dbReference type="ARBA" id="ARBA00022755"/>
    </source>
</evidence>
<keyword evidence="1 7" id="KW-0436">Ligase</keyword>
<dbReference type="RefSeq" id="WP_211957146.1">
    <property type="nucleotide sequence ID" value="NZ_CAJPVI010000051.1"/>
</dbReference>
<dbReference type="InterPro" id="IPR001114">
    <property type="entry name" value="Adenylosuccinate_synthetase"/>
</dbReference>
<keyword evidence="4 7" id="KW-0658">Purine biosynthesis</keyword>
<evidence type="ECO:0000256" key="1">
    <source>
        <dbReference type="ARBA" id="ARBA00022598"/>
    </source>
</evidence>
<feature type="binding site" evidence="7">
    <location>
        <begin position="366"/>
        <end position="368"/>
    </location>
    <ligand>
        <name>GTP</name>
        <dbReference type="ChEBI" id="CHEBI:37565"/>
    </ligand>
</feature>
<feature type="binding site" description="in other chain" evidence="7">
    <location>
        <position position="131"/>
    </location>
    <ligand>
        <name>IMP</name>
        <dbReference type="ChEBI" id="CHEBI:58053"/>
        <note>ligand shared between dimeric partners</note>
    </ligand>
</feature>
<dbReference type="Gene3D" id="1.10.300.10">
    <property type="entry name" value="Adenylosuccinate Synthetase, subunit A, domain 2"/>
    <property type="match status" value="1"/>
</dbReference>
<dbReference type="PANTHER" id="PTHR11846">
    <property type="entry name" value="ADENYLOSUCCINATE SYNTHETASE"/>
    <property type="match status" value="1"/>
</dbReference>
<keyword evidence="2 7" id="KW-0479">Metal-binding</keyword>
<feature type="binding site" evidence="7">
    <location>
        <begin position="19"/>
        <end position="25"/>
    </location>
    <ligand>
        <name>GTP</name>
        <dbReference type="ChEBI" id="CHEBI:37565"/>
    </ligand>
</feature>
<dbReference type="InterPro" id="IPR042111">
    <property type="entry name" value="Adenylosuccinate_synth_dom3"/>
</dbReference>
<sequence length="454" mass="48067">MPAPTKTGYADVLIGLQYGDEGKARVVDLLAADYDIVARFNGGVNAGHTIATANGEVRLRQVPSGVLHAHVALYIGSGCVVSLEQLAKEIGMLASLGIDLSGRFSISDRCPVVQPVHIAQDHLHGREIGTTGNGIGPCYADLAARVRDGGRCAFQLRDLASDPAGVIAQMHGAAPWSDHAERSASAKRMHAAWEVVRGFVRDNPLWLTNRVERGARVLFEGAQSVMLDVLHGQQPWVTSSHTLPSYAYVGGDLPCKYHRKTVGVAKAIVSRVGDGPLPGEFGGKRSELYCAGAAREGLTRDEEAAGIDVRALLAGDDEFDLGVALRISSNEYGTGTGRPRRIGRLDLAQLRVTVKQAGVDEIYLNKCDSLAAFSFSRGGTIPLIVGAGGEGDTGCLRLPAFDAVAIPQGADAPVPPELLAFLAMVEDAIGVPLRGAGLGPRRDQMLMMKQPDKD</sequence>
<keyword evidence="3 7" id="KW-0547">Nucleotide-binding</keyword>
<dbReference type="Proteomes" id="UP000672657">
    <property type="component" value="Unassembled WGS sequence"/>
</dbReference>
<keyword evidence="9" id="KW-1185">Reference proteome</keyword>
<feature type="binding site" evidence="7">
    <location>
        <position position="145"/>
    </location>
    <ligand>
        <name>IMP</name>
        <dbReference type="ChEBI" id="CHEBI:58053"/>
        <note>ligand shared between dimeric partners</note>
    </ligand>
</feature>
<evidence type="ECO:0000256" key="7">
    <source>
        <dbReference type="HAMAP-Rule" id="MF_00011"/>
    </source>
</evidence>
<dbReference type="SMART" id="SM00788">
    <property type="entry name" value="Adenylsucc_synt"/>
    <property type="match status" value="1"/>
</dbReference>
<evidence type="ECO:0000313" key="8">
    <source>
        <dbReference type="EMBL" id="CAG2158871.1"/>
    </source>
</evidence>
<dbReference type="InterPro" id="IPR027417">
    <property type="entry name" value="P-loop_NTPase"/>
</dbReference>
<evidence type="ECO:0000313" key="9">
    <source>
        <dbReference type="Proteomes" id="UP000672657"/>
    </source>
</evidence>
<name>A0ABM8TRL3_9BURK</name>
<reference evidence="8 9" key="1">
    <citation type="submission" date="2021-03" db="EMBL/GenBank/DDBJ databases">
        <authorList>
            <person name="Peeters C."/>
        </authorList>
    </citation>
    <scope>NUCLEOTIDE SEQUENCE [LARGE SCALE GENOMIC DNA]</scope>
    <source>
        <strain evidence="8 9">LMG 26411</strain>
    </source>
</reference>
<feature type="binding site" evidence="7">
    <location>
        <position position="47"/>
    </location>
    <ligand>
        <name>Mg(2+)</name>
        <dbReference type="ChEBI" id="CHEBI:18420"/>
    </ligand>
</feature>
<comment type="caution">
    <text evidence="8">The sequence shown here is derived from an EMBL/GenBank/DDBJ whole genome shotgun (WGS) entry which is preliminary data.</text>
</comment>
<feature type="active site" description="Proton donor" evidence="7">
    <location>
        <position position="48"/>
    </location>
</feature>
<feature type="binding site" description="in other chain" evidence="7">
    <location>
        <position position="238"/>
    </location>
    <ligand>
        <name>IMP</name>
        <dbReference type="ChEBI" id="CHEBI:58053"/>
        <note>ligand shared between dimeric partners</note>
    </ligand>
</feature>
<accession>A0ABM8TRL3</accession>
<feature type="binding site" evidence="7">
    <location>
        <begin position="334"/>
        <end position="340"/>
    </location>
    <ligand>
        <name>substrate</name>
    </ligand>
</feature>
<evidence type="ECO:0000256" key="5">
    <source>
        <dbReference type="ARBA" id="ARBA00022842"/>
    </source>
</evidence>
<comment type="cofactor">
    <cofactor evidence="7">
        <name>Mg(2+)</name>
        <dbReference type="ChEBI" id="CHEBI:18420"/>
    </cofactor>
    <text evidence="7">Binds 1 Mg(2+) ion per subunit.</text>
</comment>
<feature type="binding site" evidence="7">
    <location>
        <begin position="47"/>
        <end position="49"/>
    </location>
    <ligand>
        <name>GTP</name>
        <dbReference type="ChEBI" id="CHEBI:37565"/>
    </ligand>
</feature>
<feature type="binding site" description="in other chain" evidence="7">
    <location>
        <position position="338"/>
    </location>
    <ligand>
        <name>IMP</name>
        <dbReference type="ChEBI" id="CHEBI:58053"/>
        <note>ligand shared between dimeric partners</note>
    </ligand>
</feature>
<dbReference type="SUPFAM" id="SSF52540">
    <property type="entry name" value="P-loop containing nucleoside triphosphate hydrolases"/>
    <property type="match status" value="1"/>
</dbReference>
<feature type="binding site" evidence="7">
    <location>
        <position position="340"/>
    </location>
    <ligand>
        <name>GTP</name>
        <dbReference type="ChEBI" id="CHEBI:37565"/>
    </ligand>
</feature>
<gene>
    <name evidence="8" type="primary">purA_1</name>
    <name evidence="7" type="synonym">purA</name>
    <name evidence="8" type="ORF">LMG26411_06264</name>
</gene>
<proteinExistence type="inferred from homology"/>
<comment type="catalytic activity">
    <reaction evidence="7">
        <text>IMP + L-aspartate + GTP = N(6)-(1,2-dicarboxyethyl)-AMP + GDP + phosphate + 2 H(+)</text>
        <dbReference type="Rhea" id="RHEA:15753"/>
        <dbReference type="ChEBI" id="CHEBI:15378"/>
        <dbReference type="ChEBI" id="CHEBI:29991"/>
        <dbReference type="ChEBI" id="CHEBI:37565"/>
        <dbReference type="ChEBI" id="CHEBI:43474"/>
        <dbReference type="ChEBI" id="CHEBI:57567"/>
        <dbReference type="ChEBI" id="CHEBI:58053"/>
        <dbReference type="ChEBI" id="CHEBI:58189"/>
        <dbReference type="EC" id="6.3.4.4"/>
    </reaction>
</comment>
<comment type="similarity">
    <text evidence="7">Belongs to the adenylosuccinate synthetase family.</text>
</comment>
<dbReference type="Pfam" id="PF00709">
    <property type="entry name" value="Adenylsucc_synt"/>
    <property type="match status" value="1"/>
</dbReference>
<comment type="subcellular location">
    <subcellularLocation>
        <location evidence="7">Cytoplasm</location>
    </subcellularLocation>
</comment>
<dbReference type="EC" id="6.3.4.4" evidence="7"/>
<evidence type="ECO:0000256" key="2">
    <source>
        <dbReference type="ARBA" id="ARBA00022723"/>
    </source>
</evidence>
<dbReference type="PANTHER" id="PTHR11846:SF0">
    <property type="entry name" value="ADENYLOSUCCINATE SYNTHETASE"/>
    <property type="match status" value="1"/>
</dbReference>
<evidence type="ECO:0000256" key="6">
    <source>
        <dbReference type="ARBA" id="ARBA00023134"/>
    </source>
</evidence>
<protein>
    <recommendedName>
        <fullName evidence="7">Adenylosuccinate synthetase</fullName>
        <shortName evidence="7">AMPSase</shortName>
        <shortName evidence="7">AdSS</shortName>
        <ecNumber evidence="7">6.3.4.4</ecNumber>
    </recommendedName>
    <alternativeName>
        <fullName evidence="7">IMP--aspartate ligase</fullName>
    </alternativeName>
</protein>
<dbReference type="Gene3D" id="3.40.440.10">
    <property type="entry name" value="Adenylosuccinate Synthetase, subunit A, domain 1"/>
    <property type="match status" value="1"/>
</dbReference>
<organism evidence="8 9">
    <name type="scientific">Cupriavidus numazuensis</name>
    <dbReference type="NCBI Taxonomy" id="221992"/>
    <lineage>
        <taxon>Bacteria</taxon>
        <taxon>Pseudomonadati</taxon>
        <taxon>Pseudomonadota</taxon>
        <taxon>Betaproteobacteria</taxon>
        <taxon>Burkholderiales</taxon>
        <taxon>Burkholderiaceae</taxon>
        <taxon>Cupriavidus</taxon>
    </lineage>
</organism>
<feature type="binding site" description="in other chain" evidence="7">
    <location>
        <begin position="20"/>
        <end position="23"/>
    </location>
    <ligand>
        <name>IMP</name>
        <dbReference type="ChEBI" id="CHEBI:58053"/>
        <note>ligand shared between dimeric partners</note>
    </ligand>
</feature>
<dbReference type="HAMAP" id="MF_00011">
    <property type="entry name" value="Adenylosucc_synth"/>
    <property type="match status" value="1"/>
</dbReference>
<evidence type="ECO:0000256" key="3">
    <source>
        <dbReference type="ARBA" id="ARBA00022741"/>
    </source>
</evidence>
<feature type="binding site" description="in other chain" evidence="7">
    <location>
        <begin position="45"/>
        <end position="48"/>
    </location>
    <ligand>
        <name>IMP</name>
        <dbReference type="ChEBI" id="CHEBI:58053"/>
        <note>ligand shared between dimeric partners</note>
    </ligand>
</feature>
<feature type="active site" description="Proton acceptor" evidence="7">
    <location>
        <position position="20"/>
    </location>
</feature>
<dbReference type="InterPro" id="IPR042110">
    <property type="entry name" value="Adenylosuccinate_synth_dom2"/>
</dbReference>
<comment type="subunit">
    <text evidence="7">Homodimer.</text>
</comment>
<keyword evidence="7" id="KW-0963">Cytoplasm</keyword>
<dbReference type="GO" id="GO:0004019">
    <property type="term" value="F:adenylosuccinate synthase activity"/>
    <property type="evidence" value="ECO:0007669"/>
    <property type="project" value="UniProtKB-EC"/>
</dbReference>
<comment type="function">
    <text evidence="7">Plays an important role in the de novo pathway of purine nucleotide biosynthesis. Catalyzes the first committed step in the biosynthesis of AMP from IMP.</text>
</comment>
<feature type="binding site" evidence="7">
    <location>
        <begin position="437"/>
        <end position="439"/>
    </location>
    <ligand>
        <name>GTP</name>
        <dbReference type="ChEBI" id="CHEBI:37565"/>
    </ligand>
</feature>
<comment type="pathway">
    <text evidence="7">Purine metabolism; AMP biosynthesis via de novo pathway; AMP from IMP: step 1/2.</text>
</comment>
<keyword evidence="5 7" id="KW-0460">Magnesium</keyword>
<feature type="binding site" description="in other chain" evidence="7">
    <location>
        <position position="223"/>
    </location>
    <ligand>
        <name>IMP</name>
        <dbReference type="ChEBI" id="CHEBI:58053"/>
        <note>ligand shared between dimeric partners</note>
    </ligand>
</feature>
<feature type="binding site" evidence="7">
    <location>
        <position position="20"/>
    </location>
    <ligand>
        <name>Mg(2+)</name>
        <dbReference type="ChEBI" id="CHEBI:18420"/>
    </ligand>
</feature>
<dbReference type="CDD" id="cd03108">
    <property type="entry name" value="AdSS"/>
    <property type="match status" value="1"/>
</dbReference>
<keyword evidence="6 7" id="KW-0342">GTP-binding</keyword>
<dbReference type="EMBL" id="CAJPVI010000051">
    <property type="protein sequence ID" value="CAG2158871.1"/>
    <property type="molecule type" value="Genomic_DNA"/>
</dbReference>